<evidence type="ECO:0000256" key="1">
    <source>
        <dbReference type="SAM" id="MobiDB-lite"/>
    </source>
</evidence>
<feature type="compositionally biased region" description="Low complexity" evidence="1">
    <location>
        <begin position="126"/>
        <end position="143"/>
    </location>
</feature>
<proteinExistence type="predicted"/>
<dbReference type="Proteomes" id="UP000663864">
    <property type="component" value="Unassembled WGS sequence"/>
</dbReference>
<dbReference type="PANTHER" id="PTHR36649:SF28">
    <property type="entry name" value="UBIQUITIN-LIKE DOMAIN-CONTAINING PROTEIN"/>
    <property type="match status" value="1"/>
</dbReference>
<feature type="region of interest" description="Disordered" evidence="1">
    <location>
        <begin position="98"/>
        <end position="143"/>
    </location>
</feature>
<sequence length="579" mass="65365">MELESVISFVSTTKMSHQKSNTSQSIGNLTKIYKLNGNITKDRVRLLLMMYNEQKRGVTINKKKSIDMENLRLRLNKLILMRNDEVMRVYSNVKISRTISPLPPTPLPRRPSPLDTSQEPSSPNVSPKLSPRNPSPKPSSSVPPLRIANILIEPNLTLIDMVPSSFNPHEELDDDDDDDEDDIIYPEGVTELRPYKIVARYRRAIGETTDFRLKPILVSEDSTETLVLGLEHFAQQHNCSLTFTGENQQFDQSIYQAAAGVADLGSIHLLATDALLTANFQFEIDLDYDREIIQSEENIQKFVEGFCEAICKVLSCENGNVRVFSINKLADEVGKSQINFGLTTHEQKRTEQLAHDLTIYARSGFETDITLQHVKPGEYECLWKPMVSYLQIRPSDLDPQFNFDYRTSGLPEKLTCGSYPYYLPLGWYRYALKVLDKYGNDNAWIGQVDAEGEWPVAFYGTHSDAVSSILQHGLLPNAVKTDTMKQEAITQIGEEANQPGFYVTTHCEGGSYPQYTTPFTVTTLPDMSEQFSLVFQCRVQPGKFTIHTSPVSVGKAWRIVDPSAIRPYGILVKKEVSTK</sequence>
<evidence type="ECO:0000313" key="2">
    <source>
        <dbReference type="EMBL" id="CAF0863947.1"/>
    </source>
</evidence>
<organism evidence="2 3">
    <name type="scientific">Rotaria sordida</name>
    <dbReference type="NCBI Taxonomy" id="392033"/>
    <lineage>
        <taxon>Eukaryota</taxon>
        <taxon>Metazoa</taxon>
        <taxon>Spiralia</taxon>
        <taxon>Gnathifera</taxon>
        <taxon>Rotifera</taxon>
        <taxon>Eurotatoria</taxon>
        <taxon>Bdelloidea</taxon>
        <taxon>Philodinida</taxon>
        <taxon>Philodinidae</taxon>
        <taxon>Rotaria</taxon>
    </lineage>
</organism>
<reference evidence="2" key="1">
    <citation type="submission" date="2021-02" db="EMBL/GenBank/DDBJ databases">
        <authorList>
            <person name="Nowell W R."/>
        </authorList>
    </citation>
    <scope>NUCLEOTIDE SEQUENCE</scope>
</reference>
<gene>
    <name evidence="2" type="ORF">ZHD862_LOCUS5528</name>
</gene>
<feature type="compositionally biased region" description="Polar residues" evidence="1">
    <location>
        <begin position="115"/>
        <end position="125"/>
    </location>
</feature>
<feature type="compositionally biased region" description="Pro residues" evidence="1">
    <location>
        <begin position="101"/>
        <end position="111"/>
    </location>
</feature>
<evidence type="ECO:0000313" key="3">
    <source>
        <dbReference type="Proteomes" id="UP000663864"/>
    </source>
</evidence>
<protein>
    <submittedName>
        <fullName evidence="2">Uncharacterized protein</fullName>
    </submittedName>
</protein>
<comment type="caution">
    <text evidence="2">The sequence shown here is derived from an EMBL/GenBank/DDBJ whole genome shotgun (WGS) entry which is preliminary data.</text>
</comment>
<dbReference type="PANTHER" id="PTHR36649">
    <property type="entry name" value="UBIQUITIN-LIKE DOMAIN-CONTAINING PROTEIN"/>
    <property type="match status" value="1"/>
</dbReference>
<dbReference type="EMBL" id="CAJNOT010000146">
    <property type="protein sequence ID" value="CAF0863947.1"/>
    <property type="molecule type" value="Genomic_DNA"/>
</dbReference>
<dbReference type="AlphaFoldDB" id="A0A813XE24"/>
<name>A0A813XE24_9BILA</name>
<accession>A0A813XE24</accession>